<name>A0A7X1KAY0_9SPHN</name>
<sequence>MALMESYGTFARTCHIDCFLPYVPDLPWAAPHLPYAVSAHCSCFPLGFPTEQGCEPVGVMKLRFEFTIPDRTPQSNTAQPDERSAAELANKIYRFRRRRAAVLGGLSNLFGEPAWDMLLDLYTARIALQRVSVTSLCIAADVPPTTALRWIALLESEGLIERYPDPSDRRRTYIRLNDKMTAAMTRLLSG</sequence>
<dbReference type="InterPro" id="IPR036390">
    <property type="entry name" value="WH_DNA-bd_sf"/>
</dbReference>
<gene>
    <name evidence="2" type="ORF">H7F49_02115</name>
</gene>
<evidence type="ECO:0000313" key="2">
    <source>
        <dbReference type="EMBL" id="MBC2650497.1"/>
    </source>
</evidence>
<dbReference type="GO" id="GO:0003700">
    <property type="term" value="F:DNA-binding transcription factor activity"/>
    <property type="evidence" value="ECO:0007669"/>
    <property type="project" value="InterPro"/>
</dbReference>
<dbReference type="InterPro" id="IPR000835">
    <property type="entry name" value="HTH_MarR-typ"/>
</dbReference>
<evidence type="ECO:0000313" key="3">
    <source>
        <dbReference type="Proteomes" id="UP000520156"/>
    </source>
</evidence>
<dbReference type="SUPFAM" id="SSF46785">
    <property type="entry name" value="Winged helix' DNA-binding domain"/>
    <property type="match status" value="1"/>
</dbReference>
<evidence type="ECO:0000259" key="1">
    <source>
        <dbReference type="Pfam" id="PF01047"/>
    </source>
</evidence>
<dbReference type="EMBL" id="JACLAU010000001">
    <property type="protein sequence ID" value="MBC2650497.1"/>
    <property type="molecule type" value="Genomic_DNA"/>
</dbReference>
<feature type="domain" description="HTH marR-type" evidence="1">
    <location>
        <begin position="131"/>
        <end position="171"/>
    </location>
</feature>
<dbReference type="InterPro" id="IPR036388">
    <property type="entry name" value="WH-like_DNA-bd_sf"/>
</dbReference>
<protein>
    <submittedName>
        <fullName evidence="2">MarR family transcriptional regulator</fullName>
    </submittedName>
</protein>
<dbReference type="Proteomes" id="UP000520156">
    <property type="component" value="Unassembled WGS sequence"/>
</dbReference>
<dbReference type="Gene3D" id="1.10.10.10">
    <property type="entry name" value="Winged helix-like DNA-binding domain superfamily/Winged helix DNA-binding domain"/>
    <property type="match status" value="1"/>
</dbReference>
<keyword evidence="3" id="KW-1185">Reference proteome</keyword>
<organism evidence="2 3">
    <name type="scientific">Novosphingobium aerophilum</name>
    <dbReference type="NCBI Taxonomy" id="2839843"/>
    <lineage>
        <taxon>Bacteria</taxon>
        <taxon>Pseudomonadati</taxon>
        <taxon>Pseudomonadota</taxon>
        <taxon>Alphaproteobacteria</taxon>
        <taxon>Sphingomonadales</taxon>
        <taxon>Sphingomonadaceae</taxon>
        <taxon>Novosphingobium</taxon>
    </lineage>
</organism>
<proteinExistence type="predicted"/>
<reference evidence="2 3" key="1">
    <citation type="submission" date="2020-08" db="EMBL/GenBank/DDBJ databases">
        <title>The genome sequence of Novosphingobium flavum 4Y4.</title>
        <authorList>
            <person name="Liu Y."/>
        </authorList>
    </citation>
    <scope>NUCLEOTIDE SEQUENCE [LARGE SCALE GENOMIC DNA]</scope>
    <source>
        <strain evidence="2 3">4Y4</strain>
    </source>
</reference>
<comment type="caution">
    <text evidence="2">The sequence shown here is derived from an EMBL/GenBank/DDBJ whole genome shotgun (WGS) entry which is preliminary data.</text>
</comment>
<dbReference type="AlphaFoldDB" id="A0A7X1KAY0"/>
<accession>A0A7X1KAY0</accession>
<dbReference type="Pfam" id="PF01047">
    <property type="entry name" value="MarR"/>
    <property type="match status" value="1"/>
</dbReference>